<evidence type="ECO:0000313" key="1">
    <source>
        <dbReference type="EMBL" id="GJS81093.1"/>
    </source>
</evidence>
<sequence>MNKDHPKGPIIGGLKFQLYKQGEMTKISNEHAMVSYINKQRRTNHKDYHNCLFACLDSGEILKKFDFATVKTASTPIETNKVLVKDEEAEAIDVSVLFINRSMIGSLMYLHLLKQEA</sequence>
<dbReference type="Proteomes" id="UP001151760">
    <property type="component" value="Unassembled WGS sequence"/>
</dbReference>
<name>A0ABQ4YWC3_9ASTR</name>
<reference evidence="1" key="1">
    <citation type="journal article" date="2022" name="Int. J. Mol. Sci.">
        <title>Draft Genome of Tanacetum Coccineum: Genomic Comparison of Closely Related Tanacetum-Family Plants.</title>
        <authorList>
            <person name="Yamashiro T."/>
            <person name="Shiraishi A."/>
            <person name="Nakayama K."/>
            <person name="Satake H."/>
        </authorList>
    </citation>
    <scope>NUCLEOTIDE SEQUENCE</scope>
</reference>
<gene>
    <name evidence="1" type="ORF">Tco_0747634</name>
</gene>
<reference evidence="1" key="2">
    <citation type="submission" date="2022-01" db="EMBL/GenBank/DDBJ databases">
        <authorList>
            <person name="Yamashiro T."/>
            <person name="Shiraishi A."/>
            <person name="Satake H."/>
            <person name="Nakayama K."/>
        </authorList>
    </citation>
    <scope>NUCLEOTIDE SEQUENCE</scope>
</reference>
<proteinExistence type="predicted"/>
<keyword evidence="2" id="KW-1185">Reference proteome</keyword>
<evidence type="ECO:0000313" key="2">
    <source>
        <dbReference type="Proteomes" id="UP001151760"/>
    </source>
</evidence>
<comment type="caution">
    <text evidence="1">The sequence shown here is derived from an EMBL/GenBank/DDBJ whole genome shotgun (WGS) entry which is preliminary data.</text>
</comment>
<organism evidence="1 2">
    <name type="scientific">Tanacetum coccineum</name>
    <dbReference type="NCBI Taxonomy" id="301880"/>
    <lineage>
        <taxon>Eukaryota</taxon>
        <taxon>Viridiplantae</taxon>
        <taxon>Streptophyta</taxon>
        <taxon>Embryophyta</taxon>
        <taxon>Tracheophyta</taxon>
        <taxon>Spermatophyta</taxon>
        <taxon>Magnoliopsida</taxon>
        <taxon>eudicotyledons</taxon>
        <taxon>Gunneridae</taxon>
        <taxon>Pentapetalae</taxon>
        <taxon>asterids</taxon>
        <taxon>campanulids</taxon>
        <taxon>Asterales</taxon>
        <taxon>Asteraceae</taxon>
        <taxon>Asteroideae</taxon>
        <taxon>Anthemideae</taxon>
        <taxon>Anthemidinae</taxon>
        <taxon>Tanacetum</taxon>
    </lineage>
</organism>
<protein>
    <submittedName>
        <fullName evidence="1">Uncharacterized protein</fullName>
    </submittedName>
</protein>
<accession>A0ABQ4YWC3</accession>
<dbReference type="EMBL" id="BQNB010010722">
    <property type="protein sequence ID" value="GJS81093.1"/>
    <property type="molecule type" value="Genomic_DNA"/>
</dbReference>